<dbReference type="RefSeq" id="XP_025358227.1">
    <property type="nucleotide sequence ID" value="XM_025496207.1"/>
</dbReference>
<dbReference type="STRING" id="1280837.A0A316VQZ4"/>
<dbReference type="CDD" id="cd00593">
    <property type="entry name" value="RIBOc"/>
    <property type="match status" value="2"/>
</dbReference>
<dbReference type="GO" id="GO:0006396">
    <property type="term" value="P:RNA processing"/>
    <property type="evidence" value="ECO:0007669"/>
    <property type="project" value="InterPro"/>
</dbReference>
<evidence type="ECO:0000313" key="4">
    <source>
        <dbReference type="Proteomes" id="UP000245771"/>
    </source>
</evidence>
<dbReference type="PROSITE" id="PS00517">
    <property type="entry name" value="RNASE_3_1"/>
    <property type="match status" value="1"/>
</dbReference>
<dbReference type="SMART" id="SM00535">
    <property type="entry name" value="RIBOc"/>
    <property type="match status" value="2"/>
</dbReference>
<feature type="domain" description="RNase III" evidence="2">
    <location>
        <begin position="213"/>
        <end position="365"/>
    </location>
</feature>
<dbReference type="InParanoid" id="A0A316VQZ4"/>
<keyword evidence="4" id="KW-1185">Reference proteome</keyword>
<dbReference type="SUPFAM" id="SSF69065">
    <property type="entry name" value="RNase III domain-like"/>
    <property type="match status" value="2"/>
</dbReference>
<dbReference type="GeneID" id="37017988"/>
<name>A0A316VQZ4_9BASI</name>
<dbReference type="Gene3D" id="1.10.1520.10">
    <property type="entry name" value="Ribonuclease III domain"/>
    <property type="match status" value="2"/>
</dbReference>
<dbReference type="PANTHER" id="PTHR14950:SF37">
    <property type="entry name" value="ENDORIBONUCLEASE DICER"/>
    <property type="match status" value="1"/>
</dbReference>
<dbReference type="Proteomes" id="UP000245771">
    <property type="component" value="Unassembled WGS sequence"/>
</dbReference>
<keyword evidence="1" id="KW-0378">Hydrolase</keyword>
<dbReference type="PANTHER" id="PTHR14950">
    <property type="entry name" value="DICER-RELATED"/>
    <property type="match status" value="1"/>
</dbReference>
<dbReference type="InterPro" id="IPR036389">
    <property type="entry name" value="RNase_III_sf"/>
</dbReference>
<dbReference type="InterPro" id="IPR000999">
    <property type="entry name" value="RNase_III_dom"/>
</dbReference>
<gene>
    <name evidence="3" type="ORF">FA14DRAFT_117038</name>
</gene>
<evidence type="ECO:0000256" key="1">
    <source>
        <dbReference type="ARBA" id="ARBA00022801"/>
    </source>
</evidence>
<dbReference type="PROSITE" id="PS50142">
    <property type="entry name" value="RNASE_3_2"/>
    <property type="match status" value="2"/>
</dbReference>
<dbReference type="OrthoDB" id="416741at2759"/>
<reference evidence="3 4" key="1">
    <citation type="journal article" date="2018" name="Mol. Biol. Evol.">
        <title>Broad Genomic Sampling Reveals a Smut Pathogenic Ancestry of the Fungal Clade Ustilaginomycotina.</title>
        <authorList>
            <person name="Kijpornyongpan T."/>
            <person name="Mondo S.J."/>
            <person name="Barry K."/>
            <person name="Sandor L."/>
            <person name="Lee J."/>
            <person name="Lipzen A."/>
            <person name="Pangilinan J."/>
            <person name="LaButti K."/>
            <person name="Hainaut M."/>
            <person name="Henrissat B."/>
            <person name="Grigoriev I.V."/>
            <person name="Spatafora J.W."/>
            <person name="Aime M.C."/>
        </authorList>
    </citation>
    <scope>NUCLEOTIDE SEQUENCE [LARGE SCALE GENOMIC DNA]</scope>
    <source>
        <strain evidence="3 4">MCA 3882</strain>
    </source>
</reference>
<proteinExistence type="predicted"/>
<dbReference type="Pfam" id="PF00636">
    <property type="entry name" value="Ribonuclease_3"/>
    <property type="match status" value="2"/>
</dbReference>
<dbReference type="AlphaFoldDB" id="A0A316VQZ4"/>
<dbReference type="GO" id="GO:0004525">
    <property type="term" value="F:ribonuclease III activity"/>
    <property type="evidence" value="ECO:0007669"/>
    <property type="project" value="InterPro"/>
</dbReference>
<feature type="domain" description="RNase III" evidence="2">
    <location>
        <begin position="29"/>
        <end position="162"/>
    </location>
</feature>
<evidence type="ECO:0000259" key="2">
    <source>
        <dbReference type="PROSITE" id="PS50142"/>
    </source>
</evidence>
<accession>A0A316VQZ4</accession>
<evidence type="ECO:0000313" key="3">
    <source>
        <dbReference type="EMBL" id="PWN37925.1"/>
    </source>
</evidence>
<organism evidence="3 4">
    <name type="scientific">Meira miltonrushii</name>
    <dbReference type="NCBI Taxonomy" id="1280837"/>
    <lineage>
        <taxon>Eukaryota</taxon>
        <taxon>Fungi</taxon>
        <taxon>Dikarya</taxon>
        <taxon>Basidiomycota</taxon>
        <taxon>Ustilaginomycotina</taxon>
        <taxon>Exobasidiomycetes</taxon>
        <taxon>Exobasidiales</taxon>
        <taxon>Brachybasidiaceae</taxon>
        <taxon>Meira</taxon>
    </lineage>
</organism>
<sequence length="389" mass="43570">MLGALPGSMLCSARLLPSILTAYEQMLLVKQFRADVLSDLPIDEEKLMQALTLPNAVMGYDYQQLEFLGDCVLKLIASCIVFCNDGMAGEGALTRRRTQTISNEHLTMISKRLQVAQHVFGSEAVPKNWQAHGAWQRSVRMSDKMSADLIEAILGAAWSSGGDATAGLQTALDCFNKLHLISQRVSLEDFRTRFDLVWLYKNEEVRYTDRSYVTRMESTLGYKFKHTQLAIEAITHSSISSILKPSYERLEFLGDAVLEVCVVQLFHGLFPTFDEGEYSHLKSAAASNVSLGVACLNTELSRLLMDNCPAIQQSIEKFRTQVILARTNAEEDGQHNQPFWSNISCPKQLGDIVESTLGAVFVDSGFDLEASRKVFNHLFQTHFLTYFNK</sequence>
<protein>
    <submittedName>
        <fullName evidence="3">Ribonuclease III</fullName>
    </submittedName>
</protein>
<dbReference type="EMBL" id="KZ819602">
    <property type="protein sequence ID" value="PWN37925.1"/>
    <property type="molecule type" value="Genomic_DNA"/>
</dbReference>